<evidence type="ECO:0000256" key="1">
    <source>
        <dbReference type="ARBA" id="ARBA00012513"/>
    </source>
</evidence>
<dbReference type="Gene3D" id="3.30.200.20">
    <property type="entry name" value="Phosphorylase Kinase, domain 1"/>
    <property type="match status" value="1"/>
</dbReference>
<proteinExistence type="predicted"/>
<reference evidence="11" key="1">
    <citation type="submission" date="2021-02" db="EMBL/GenBank/DDBJ databases">
        <title>Genome-Resolved Metagenomics of a Microbial Community Performing Photosynthetic Biological Nutrient Removal.</title>
        <authorList>
            <person name="Mcdaniel E.A."/>
        </authorList>
    </citation>
    <scope>NUCLEOTIDE SEQUENCE</scope>
    <source>
        <strain evidence="11">UWPOB_OBS1</strain>
    </source>
</reference>
<evidence type="ECO:0000256" key="4">
    <source>
        <dbReference type="ARBA" id="ARBA00022741"/>
    </source>
</evidence>
<dbReference type="InterPro" id="IPR008266">
    <property type="entry name" value="Tyr_kinase_AS"/>
</dbReference>
<keyword evidence="9" id="KW-1133">Transmembrane helix</keyword>
<feature type="domain" description="Protein kinase" evidence="10">
    <location>
        <begin position="208"/>
        <end position="391"/>
    </location>
</feature>
<accession>A0A8J7TKN8</accession>
<comment type="catalytic activity">
    <reaction evidence="8">
        <text>L-seryl-[protein] + ATP = O-phospho-L-seryl-[protein] + ADP + H(+)</text>
        <dbReference type="Rhea" id="RHEA:17989"/>
        <dbReference type="Rhea" id="RHEA-COMP:9863"/>
        <dbReference type="Rhea" id="RHEA-COMP:11604"/>
        <dbReference type="ChEBI" id="CHEBI:15378"/>
        <dbReference type="ChEBI" id="CHEBI:29999"/>
        <dbReference type="ChEBI" id="CHEBI:30616"/>
        <dbReference type="ChEBI" id="CHEBI:83421"/>
        <dbReference type="ChEBI" id="CHEBI:456216"/>
        <dbReference type="EC" id="2.7.11.1"/>
    </reaction>
</comment>
<keyword evidence="2 11" id="KW-0723">Serine/threonine-protein kinase</keyword>
<dbReference type="InterPro" id="IPR000719">
    <property type="entry name" value="Prot_kinase_dom"/>
</dbReference>
<evidence type="ECO:0000256" key="7">
    <source>
        <dbReference type="ARBA" id="ARBA00047899"/>
    </source>
</evidence>
<keyword evidence="9" id="KW-0812">Transmembrane</keyword>
<gene>
    <name evidence="11" type="ORF">J0M35_05060</name>
</gene>
<dbReference type="Proteomes" id="UP000664277">
    <property type="component" value="Unassembled WGS sequence"/>
</dbReference>
<keyword evidence="4" id="KW-0547">Nucleotide-binding</keyword>
<keyword evidence="9" id="KW-0472">Membrane</keyword>
<dbReference type="EMBL" id="JAFLCK010000005">
    <property type="protein sequence ID" value="MBN8659709.1"/>
    <property type="molecule type" value="Genomic_DNA"/>
</dbReference>
<dbReference type="Pfam" id="PF00069">
    <property type="entry name" value="Pkinase"/>
    <property type="match status" value="1"/>
</dbReference>
<dbReference type="GO" id="GO:0004674">
    <property type="term" value="F:protein serine/threonine kinase activity"/>
    <property type="evidence" value="ECO:0007669"/>
    <property type="project" value="UniProtKB-KW"/>
</dbReference>
<evidence type="ECO:0000256" key="8">
    <source>
        <dbReference type="ARBA" id="ARBA00048679"/>
    </source>
</evidence>
<evidence type="ECO:0000313" key="12">
    <source>
        <dbReference type="Proteomes" id="UP000664277"/>
    </source>
</evidence>
<dbReference type="PROSITE" id="PS50011">
    <property type="entry name" value="PROTEIN_KINASE_DOM"/>
    <property type="match status" value="1"/>
</dbReference>
<evidence type="ECO:0000259" key="10">
    <source>
        <dbReference type="PROSITE" id="PS50011"/>
    </source>
</evidence>
<comment type="catalytic activity">
    <reaction evidence="7">
        <text>L-threonyl-[protein] + ATP = O-phospho-L-threonyl-[protein] + ADP + H(+)</text>
        <dbReference type="Rhea" id="RHEA:46608"/>
        <dbReference type="Rhea" id="RHEA-COMP:11060"/>
        <dbReference type="Rhea" id="RHEA-COMP:11605"/>
        <dbReference type="ChEBI" id="CHEBI:15378"/>
        <dbReference type="ChEBI" id="CHEBI:30013"/>
        <dbReference type="ChEBI" id="CHEBI:30616"/>
        <dbReference type="ChEBI" id="CHEBI:61977"/>
        <dbReference type="ChEBI" id="CHEBI:456216"/>
        <dbReference type="EC" id="2.7.11.1"/>
    </reaction>
</comment>
<evidence type="ECO:0000313" key="11">
    <source>
        <dbReference type="EMBL" id="MBN8659709.1"/>
    </source>
</evidence>
<sequence length="391" mass="43426">MAELCIKLDYQDPVKEGAAALIKSNFPLWSILPILGAIFCAGMSILMTVLFALVPLVFLTLLKTLSTRQILMDKRGIEMPSDLSRGRLKGSYLGWDQIARAFVSGEGAAKEVVFLPLTKDLPTIKVPLDRLDGNQTEKLLVTIQLFMPGEKDASLEELSQTLKRLNAGLSSESEFSYTDIWEDELKRRFRPAAFMPLETGVRVREGSIRIERALASGGLSAVYLASTKQGKLVVLKESVIPESYESELKEKAKEMFAREARLLMKLDFDKIVKVLDFFSEGGRSYLLLESVTGPDLRQYVKQHGKLRESLVLDLALQMADILVYLHSQAPPVIHRDFTPDNLVLQNDGKLVAIDFGAANEFIGNATGTFVGKHAYIAPEQFRGKASPQSDL</sequence>
<dbReference type="PANTHER" id="PTHR24363:SF0">
    <property type="entry name" value="SERINE_THREONINE KINASE LIKE DOMAIN CONTAINING 1"/>
    <property type="match status" value="1"/>
</dbReference>
<organism evidence="11 12">
    <name type="scientific">Candidatus Obscuribacter phosphatis</name>
    <dbReference type="NCBI Taxonomy" id="1906157"/>
    <lineage>
        <taxon>Bacteria</taxon>
        <taxon>Bacillati</taxon>
        <taxon>Candidatus Melainabacteria</taxon>
        <taxon>Candidatus Obscuribacterales</taxon>
        <taxon>Candidatus Obscuribacteraceae</taxon>
        <taxon>Candidatus Obscuribacter</taxon>
    </lineage>
</organism>
<dbReference type="AlphaFoldDB" id="A0A8J7TKN8"/>
<keyword evidence="6" id="KW-0067">ATP-binding</keyword>
<protein>
    <recommendedName>
        <fullName evidence="1">non-specific serine/threonine protein kinase</fullName>
        <ecNumber evidence="1">2.7.11.1</ecNumber>
    </recommendedName>
</protein>
<evidence type="ECO:0000256" key="6">
    <source>
        <dbReference type="ARBA" id="ARBA00022840"/>
    </source>
</evidence>
<name>A0A8J7TKN8_9BACT</name>
<evidence type="ECO:0000256" key="2">
    <source>
        <dbReference type="ARBA" id="ARBA00022527"/>
    </source>
</evidence>
<dbReference type="PANTHER" id="PTHR24363">
    <property type="entry name" value="SERINE/THREONINE PROTEIN KINASE"/>
    <property type="match status" value="1"/>
</dbReference>
<comment type="caution">
    <text evidence="11">The sequence shown here is derived from an EMBL/GenBank/DDBJ whole genome shotgun (WGS) entry which is preliminary data.</text>
</comment>
<dbReference type="GO" id="GO:0005524">
    <property type="term" value="F:ATP binding"/>
    <property type="evidence" value="ECO:0007669"/>
    <property type="project" value="UniProtKB-KW"/>
</dbReference>
<dbReference type="EC" id="2.7.11.1" evidence="1"/>
<keyword evidence="5 11" id="KW-0418">Kinase</keyword>
<dbReference type="SUPFAM" id="SSF56112">
    <property type="entry name" value="Protein kinase-like (PK-like)"/>
    <property type="match status" value="1"/>
</dbReference>
<evidence type="ECO:0000256" key="5">
    <source>
        <dbReference type="ARBA" id="ARBA00022777"/>
    </source>
</evidence>
<dbReference type="Gene3D" id="1.10.510.10">
    <property type="entry name" value="Transferase(Phosphotransferase) domain 1"/>
    <property type="match status" value="1"/>
</dbReference>
<evidence type="ECO:0000256" key="3">
    <source>
        <dbReference type="ARBA" id="ARBA00022679"/>
    </source>
</evidence>
<dbReference type="InterPro" id="IPR011009">
    <property type="entry name" value="Kinase-like_dom_sf"/>
</dbReference>
<dbReference type="CDD" id="cd14014">
    <property type="entry name" value="STKc_PknB_like"/>
    <property type="match status" value="1"/>
</dbReference>
<dbReference type="PROSITE" id="PS00109">
    <property type="entry name" value="PROTEIN_KINASE_TYR"/>
    <property type="match status" value="1"/>
</dbReference>
<feature type="transmembrane region" description="Helical" evidence="9">
    <location>
        <begin position="34"/>
        <end position="62"/>
    </location>
</feature>
<evidence type="ECO:0000256" key="9">
    <source>
        <dbReference type="SAM" id="Phobius"/>
    </source>
</evidence>
<keyword evidence="3" id="KW-0808">Transferase</keyword>